<evidence type="ECO:0000256" key="2">
    <source>
        <dbReference type="ARBA" id="ARBA00022475"/>
    </source>
</evidence>
<evidence type="ECO:0000256" key="6">
    <source>
        <dbReference type="ARBA" id="ARBA00023136"/>
    </source>
</evidence>
<feature type="transmembrane region" description="Helical" evidence="8">
    <location>
        <begin position="292"/>
        <end position="310"/>
    </location>
</feature>
<name>A0A916QI07_9BACL</name>
<dbReference type="PANTHER" id="PTHR22926:SF3">
    <property type="entry name" value="UNDECAPRENYL-PHOSPHATE ALPHA-N-ACETYLGLUCOSAMINYL 1-PHOSPHATE TRANSFERASE"/>
    <property type="match status" value="1"/>
</dbReference>
<organism evidence="9 10">
    <name type="scientific">Insulibacter thermoxylanivorax</name>
    <dbReference type="NCBI Taxonomy" id="2749268"/>
    <lineage>
        <taxon>Bacteria</taxon>
        <taxon>Bacillati</taxon>
        <taxon>Bacillota</taxon>
        <taxon>Bacilli</taxon>
        <taxon>Bacillales</taxon>
        <taxon>Paenibacillaceae</taxon>
        <taxon>Insulibacter</taxon>
    </lineage>
</organism>
<feature type="transmembrane region" description="Helical" evidence="8">
    <location>
        <begin position="138"/>
        <end position="157"/>
    </location>
</feature>
<dbReference type="RefSeq" id="WP_200967401.1">
    <property type="nucleotide sequence ID" value="NZ_BMAQ01000036.1"/>
</dbReference>
<dbReference type="Proteomes" id="UP000654993">
    <property type="component" value="Unassembled WGS sequence"/>
</dbReference>
<dbReference type="Pfam" id="PF00953">
    <property type="entry name" value="Glycos_transf_4"/>
    <property type="match status" value="1"/>
</dbReference>
<dbReference type="EMBL" id="BMAQ01000036">
    <property type="protein sequence ID" value="GFR39189.1"/>
    <property type="molecule type" value="Genomic_DNA"/>
</dbReference>
<dbReference type="AlphaFoldDB" id="A0A916QI07"/>
<comment type="caution">
    <text evidence="9">The sequence shown here is derived from an EMBL/GenBank/DDBJ whole genome shotgun (WGS) entry which is preliminary data.</text>
</comment>
<keyword evidence="4 8" id="KW-0812">Transmembrane</keyword>
<evidence type="ECO:0000256" key="3">
    <source>
        <dbReference type="ARBA" id="ARBA00022679"/>
    </source>
</evidence>
<evidence type="ECO:0000256" key="5">
    <source>
        <dbReference type="ARBA" id="ARBA00022989"/>
    </source>
</evidence>
<dbReference type="InterPro" id="IPR000715">
    <property type="entry name" value="Glycosyl_transferase_4"/>
</dbReference>
<keyword evidence="10" id="KW-1185">Reference proteome</keyword>
<dbReference type="GO" id="GO:0016780">
    <property type="term" value="F:phosphotransferase activity, for other substituted phosphate groups"/>
    <property type="evidence" value="ECO:0007669"/>
    <property type="project" value="InterPro"/>
</dbReference>
<comment type="subcellular location">
    <subcellularLocation>
        <location evidence="1">Cell membrane</location>
        <topology evidence="1">Multi-pass membrane protein</topology>
    </subcellularLocation>
</comment>
<feature type="transmembrane region" description="Helical" evidence="8">
    <location>
        <begin position="212"/>
        <end position="232"/>
    </location>
</feature>
<feature type="transmembrane region" description="Helical" evidence="8">
    <location>
        <begin position="238"/>
        <end position="261"/>
    </location>
</feature>
<feature type="transmembrane region" description="Helical" evidence="8">
    <location>
        <begin position="6"/>
        <end position="28"/>
    </location>
</feature>
<gene>
    <name evidence="9" type="ORF">PRECH8_24850</name>
</gene>
<feature type="binding site" evidence="7">
    <location>
        <position position="156"/>
    </location>
    <ligand>
        <name>Mg(2+)</name>
        <dbReference type="ChEBI" id="CHEBI:18420"/>
    </ligand>
</feature>
<keyword evidence="2" id="KW-1003">Cell membrane</keyword>
<keyword evidence="6 8" id="KW-0472">Membrane</keyword>
<evidence type="ECO:0000256" key="1">
    <source>
        <dbReference type="ARBA" id="ARBA00004651"/>
    </source>
</evidence>
<comment type="cofactor">
    <cofactor evidence="7">
        <name>Mg(2+)</name>
        <dbReference type="ChEBI" id="CHEBI:18420"/>
    </cofactor>
</comment>
<keyword evidence="3 9" id="KW-0808">Transferase</keyword>
<dbReference type="GO" id="GO:0005886">
    <property type="term" value="C:plasma membrane"/>
    <property type="evidence" value="ECO:0007669"/>
    <property type="project" value="UniProtKB-SubCell"/>
</dbReference>
<evidence type="ECO:0000256" key="4">
    <source>
        <dbReference type="ARBA" id="ARBA00022692"/>
    </source>
</evidence>
<feature type="transmembrane region" description="Helical" evidence="8">
    <location>
        <begin position="164"/>
        <end position="182"/>
    </location>
</feature>
<feature type="transmembrane region" description="Helical" evidence="8">
    <location>
        <begin position="316"/>
        <end position="339"/>
    </location>
</feature>
<dbReference type="GO" id="GO:0046872">
    <property type="term" value="F:metal ion binding"/>
    <property type="evidence" value="ECO:0007669"/>
    <property type="project" value="UniProtKB-KW"/>
</dbReference>
<dbReference type="InterPro" id="IPR018480">
    <property type="entry name" value="PNAcMuramoyl-5peptid_Trfase_CS"/>
</dbReference>
<feature type="transmembrane region" description="Helical" evidence="8">
    <location>
        <begin position="105"/>
        <end position="126"/>
    </location>
</feature>
<feature type="transmembrane region" description="Helical" evidence="8">
    <location>
        <begin position="75"/>
        <end position="93"/>
    </location>
</feature>
<feature type="transmembrane region" description="Helical" evidence="8">
    <location>
        <begin position="188"/>
        <end position="205"/>
    </location>
</feature>
<evidence type="ECO:0000313" key="10">
    <source>
        <dbReference type="Proteomes" id="UP000654993"/>
    </source>
</evidence>
<dbReference type="GO" id="GO:0009103">
    <property type="term" value="P:lipopolysaccharide biosynthetic process"/>
    <property type="evidence" value="ECO:0007669"/>
    <property type="project" value="TreeGrafter"/>
</dbReference>
<dbReference type="PROSITE" id="PS01348">
    <property type="entry name" value="MRAY_2"/>
    <property type="match status" value="1"/>
</dbReference>
<protein>
    <submittedName>
        <fullName evidence="9">Undecaprenyl-phosphate alpha-N-acetylglucosaminyl 1-phosphate transferase</fullName>
    </submittedName>
</protein>
<sequence length="366" mass="39868">MWTLYAVGFICALVIALIVTPLIKRLAFLIGAIDKPNERKVHTRIMPRLGGLAIYLAFAAGIFIVYPAISGIDTKLVWGLMLGGTIIVITGALDDRFDLSPRWKLLGQIAAAVAVISFGLDIEMVHLPFVETEVSLGWLSYPITLLWIVGISNAINLIDGLDGLASGVSGIATASILVLSLMMGNITVALLCSVLLGAIIGFMFFNFYPAKIFMGDSGALFLGFSLATLSILEFKQAALVTFIVPIFILGVPLSDTFFAIIRRWVNKKPISVADKNHLHHCLLRLGFSHRTTVLIIYALAAFFGVTAIVLSHAGIWVTIIVTALVLFMITVGAEAIGIINRRRKPILSMLRKIGLKFRILDPREDH</sequence>
<dbReference type="GO" id="GO:0071555">
    <property type="term" value="P:cell wall organization"/>
    <property type="evidence" value="ECO:0007669"/>
    <property type="project" value="TreeGrafter"/>
</dbReference>
<dbReference type="PANTHER" id="PTHR22926">
    <property type="entry name" value="PHOSPHO-N-ACETYLMURAMOYL-PENTAPEPTIDE-TRANSFERASE"/>
    <property type="match status" value="1"/>
</dbReference>
<proteinExistence type="predicted"/>
<evidence type="ECO:0000313" key="9">
    <source>
        <dbReference type="EMBL" id="GFR39189.1"/>
    </source>
</evidence>
<keyword evidence="7" id="KW-0460">Magnesium</keyword>
<evidence type="ECO:0000256" key="7">
    <source>
        <dbReference type="PIRSR" id="PIRSR600715-1"/>
    </source>
</evidence>
<dbReference type="GO" id="GO:0044038">
    <property type="term" value="P:cell wall macromolecule biosynthetic process"/>
    <property type="evidence" value="ECO:0007669"/>
    <property type="project" value="TreeGrafter"/>
</dbReference>
<accession>A0A916QI07</accession>
<evidence type="ECO:0000256" key="8">
    <source>
        <dbReference type="SAM" id="Phobius"/>
    </source>
</evidence>
<reference evidence="9" key="2">
    <citation type="journal article" date="2021" name="Data Brief">
        <title>Draft genome sequence data of the facultative, thermophilic, xylanolytic bacterium Paenibacillus sp. strain DA-C8.</title>
        <authorList>
            <person name="Chhe C."/>
            <person name="Uke A."/>
            <person name="Baramee S."/>
            <person name="Ungkulpasvich U."/>
            <person name="Tachaapaikoon C."/>
            <person name="Pason P."/>
            <person name="Waeonukul R."/>
            <person name="Ratanakhanokchai K."/>
            <person name="Kosugi A."/>
        </authorList>
    </citation>
    <scope>NUCLEOTIDE SEQUENCE</scope>
    <source>
        <strain evidence="9">DA-C8</strain>
    </source>
</reference>
<feature type="binding site" evidence="7">
    <location>
        <position position="216"/>
    </location>
    <ligand>
        <name>Mg(2+)</name>
        <dbReference type="ChEBI" id="CHEBI:18420"/>
    </ligand>
</feature>
<keyword evidence="5 8" id="KW-1133">Transmembrane helix</keyword>
<reference evidence="9" key="1">
    <citation type="submission" date="2020-08" db="EMBL/GenBank/DDBJ databases">
        <authorList>
            <person name="Uke A."/>
            <person name="Chhe C."/>
            <person name="Baramee S."/>
            <person name="Kosugi A."/>
        </authorList>
    </citation>
    <scope>NUCLEOTIDE SEQUENCE</scope>
    <source>
        <strain evidence="9">DA-C8</strain>
    </source>
</reference>
<feature type="transmembrane region" description="Helical" evidence="8">
    <location>
        <begin position="49"/>
        <end position="69"/>
    </location>
</feature>
<dbReference type="CDD" id="cd06853">
    <property type="entry name" value="GT_WecA_like"/>
    <property type="match status" value="1"/>
</dbReference>
<keyword evidence="7" id="KW-0479">Metal-binding</keyword>